<dbReference type="Pfam" id="PF01513">
    <property type="entry name" value="NAD_kinase"/>
    <property type="match status" value="1"/>
</dbReference>
<dbReference type="GO" id="GO:0006741">
    <property type="term" value="P:NADP+ biosynthetic process"/>
    <property type="evidence" value="ECO:0007669"/>
    <property type="project" value="InterPro"/>
</dbReference>
<evidence type="ECO:0000313" key="3">
    <source>
        <dbReference type="Proteomes" id="UP000219327"/>
    </source>
</evidence>
<dbReference type="InterPro" id="IPR002504">
    <property type="entry name" value="NADK"/>
</dbReference>
<dbReference type="EMBL" id="NTKD01000050">
    <property type="protein sequence ID" value="PDH37311.1"/>
    <property type="molecule type" value="Genomic_DNA"/>
</dbReference>
<feature type="region of interest" description="Disordered" evidence="1">
    <location>
        <begin position="313"/>
        <end position="334"/>
    </location>
</feature>
<dbReference type="InterPro" id="IPR039065">
    <property type="entry name" value="AcoX-like"/>
</dbReference>
<dbReference type="SUPFAM" id="SSF111331">
    <property type="entry name" value="NAD kinase/diacylglycerol kinase-like"/>
    <property type="match status" value="1"/>
</dbReference>
<comment type="caution">
    <text evidence="2">The sequence shown here is derived from an EMBL/GenBank/DDBJ whole genome shotgun (WGS) entry which is preliminary data.</text>
</comment>
<dbReference type="AlphaFoldDB" id="A0A2A5WLL9"/>
<dbReference type="Proteomes" id="UP000219327">
    <property type="component" value="Unassembled WGS sequence"/>
</dbReference>
<dbReference type="InterPro" id="IPR016064">
    <property type="entry name" value="NAD/diacylglycerol_kinase_sf"/>
</dbReference>
<evidence type="ECO:0000313" key="2">
    <source>
        <dbReference type="EMBL" id="PDH37311.1"/>
    </source>
</evidence>
<dbReference type="GO" id="GO:0003951">
    <property type="term" value="F:NAD+ kinase activity"/>
    <property type="evidence" value="ECO:0007669"/>
    <property type="project" value="InterPro"/>
</dbReference>
<gene>
    <name evidence="2" type="ORF">CNE99_08325</name>
</gene>
<reference evidence="2 3" key="1">
    <citation type="submission" date="2017-08" db="EMBL/GenBank/DDBJ databases">
        <title>Fine stratification of microbial communities through a metagenomic profile of the photic zone.</title>
        <authorList>
            <person name="Haro-Moreno J.M."/>
            <person name="Lopez-Perez M."/>
            <person name="De La Torre J."/>
            <person name="Picazo A."/>
            <person name="Camacho A."/>
            <person name="Rodriguez-Valera F."/>
        </authorList>
    </citation>
    <scope>NUCLEOTIDE SEQUENCE [LARGE SCALE GENOMIC DNA]</scope>
    <source>
        <strain evidence="2">MED-G24</strain>
    </source>
</reference>
<dbReference type="GO" id="GO:0005524">
    <property type="term" value="F:ATP binding"/>
    <property type="evidence" value="ECO:0007669"/>
    <property type="project" value="UniProtKB-ARBA"/>
</dbReference>
<evidence type="ECO:0008006" key="4">
    <source>
        <dbReference type="Google" id="ProtNLM"/>
    </source>
</evidence>
<sequence length="334" mass="35862">MSGRDVRRVAARASLSSHHDKQLLVTRIVLGALAYGTRQVLLIDDPFRIARGAVENLPSKQHVTLIPMRPTHSDSDSETALRMMLDMGAQTFVVLGGDGTSRIVARASKDITLLPLSTGTNNVFPFRIEASVAGAAAGLVSSGRIPPTRCPRCKIIDIETDRGHDMALIDVVHLVNDEIGSLLPFTRQNLKQFVVTRAEPDGIGISPIAGFLTPCNMDDEHGVWVELKQPGEQLGSSDINIQVPLSPGLYEPLVIRRVEPVTIGSKLMFQGPGILAMDGDRRIQLQDGESATLTIRRSGPRVISPTEIMTSAASEGVLSSSGTPITIDHPTSSS</sequence>
<name>A0A2A5WLL9_9GAMM</name>
<dbReference type="GO" id="GO:0051287">
    <property type="term" value="F:NAD binding"/>
    <property type="evidence" value="ECO:0007669"/>
    <property type="project" value="UniProtKB-ARBA"/>
</dbReference>
<proteinExistence type="predicted"/>
<protein>
    <recommendedName>
        <fullName evidence="4">ATP-NAD kinase</fullName>
    </recommendedName>
</protein>
<organism evidence="2 3">
    <name type="scientific">OM182 bacterium MED-G24</name>
    <dbReference type="NCBI Taxonomy" id="1986255"/>
    <lineage>
        <taxon>Bacteria</taxon>
        <taxon>Pseudomonadati</taxon>
        <taxon>Pseudomonadota</taxon>
        <taxon>Gammaproteobacteria</taxon>
        <taxon>OMG group</taxon>
        <taxon>OM182 clade</taxon>
    </lineage>
</organism>
<accession>A0A2A5WLL9</accession>
<evidence type="ECO:0000256" key="1">
    <source>
        <dbReference type="SAM" id="MobiDB-lite"/>
    </source>
</evidence>
<dbReference type="PANTHER" id="PTHR40697:SF3">
    <property type="entry name" value="ACETOIN CATABOLISM PROTEIN X"/>
    <property type="match status" value="1"/>
</dbReference>
<dbReference type="PANTHER" id="PTHR40697">
    <property type="entry name" value="ACETOIN CATABOLISM PROTEIN X"/>
    <property type="match status" value="1"/>
</dbReference>